<dbReference type="AlphaFoldDB" id="A0AAW9R7Q3"/>
<organism evidence="1 2">
    <name type="scientific">Elongatibacter sediminis</name>
    <dbReference type="NCBI Taxonomy" id="3119006"/>
    <lineage>
        <taxon>Bacteria</taxon>
        <taxon>Pseudomonadati</taxon>
        <taxon>Pseudomonadota</taxon>
        <taxon>Gammaproteobacteria</taxon>
        <taxon>Chromatiales</taxon>
        <taxon>Wenzhouxiangellaceae</taxon>
        <taxon>Elongatibacter</taxon>
    </lineage>
</organism>
<accession>A0AAW9R7Q3</accession>
<protein>
    <submittedName>
        <fullName evidence="1">Uncharacterized protein</fullName>
    </submittedName>
</protein>
<name>A0AAW9R7Q3_9GAMM</name>
<evidence type="ECO:0000313" key="2">
    <source>
        <dbReference type="Proteomes" id="UP001359886"/>
    </source>
</evidence>
<gene>
    <name evidence="1" type="ORF">V3330_13230</name>
</gene>
<dbReference type="RefSeq" id="WP_354695909.1">
    <property type="nucleotide sequence ID" value="NZ_JAZHOG010000008.1"/>
</dbReference>
<keyword evidence="2" id="KW-1185">Reference proteome</keyword>
<dbReference type="Proteomes" id="UP001359886">
    <property type="component" value="Unassembled WGS sequence"/>
</dbReference>
<comment type="caution">
    <text evidence="1">The sequence shown here is derived from an EMBL/GenBank/DDBJ whole genome shotgun (WGS) entry which is preliminary data.</text>
</comment>
<evidence type="ECO:0000313" key="1">
    <source>
        <dbReference type="EMBL" id="MEJ8568589.1"/>
    </source>
</evidence>
<reference evidence="1 2" key="1">
    <citation type="submission" date="2024-02" db="EMBL/GenBank/DDBJ databases">
        <title>A novel Wenzhouxiangellaceae bacterium, isolated from coastal sediments.</title>
        <authorList>
            <person name="Du Z.-J."/>
            <person name="Ye Y.-Q."/>
            <person name="Zhang X.-Y."/>
        </authorList>
    </citation>
    <scope>NUCLEOTIDE SEQUENCE [LARGE SCALE GENOMIC DNA]</scope>
    <source>
        <strain evidence="1 2">CH-27</strain>
    </source>
</reference>
<proteinExistence type="predicted"/>
<sequence>MNTKPVKQTIVSDAPEGRIVCMDSAYDVDRRNRDKDVVVTASYCGVLCARFTSQHHPRGVIGVDCGMGLEGSAIAGLWYYEALDLPAAAADINTVELGNGRDVYEHGAISRFNHPARELGVKEGMTVQQAAGLMLGTRTHHNQAPGSVTNRTVVHEIEGRSIVCTDSIAFALPEDTGRNVLCTGGHTGRSAVPYLRSARPLGFICSDGGGGRNRSGIAGLTIVERDGLAGATVDSATARMGDGLSTYRDGVISACNQHASDCGVHTGMTAREAALLLLRR</sequence>
<dbReference type="EMBL" id="JAZHOG010000008">
    <property type="protein sequence ID" value="MEJ8568589.1"/>
    <property type="molecule type" value="Genomic_DNA"/>
</dbReference>